<gene>
    <name evidence="1" type="ORF">CT0861_01017</name>
</gene>
<accession>A0A166V9W5</accession>
<evidence type="ECO:0000313" key="2">
    <source>
        <dbReference type="Proteomes" id="UP000076552"/>
    </source>
</evidence>
<name>A0A166V9W5_9PEZI</name>
<feature type="non-terminal residue" evidence="1">
    <location>
        <position position="1"/>
    </location>
</feature>
<proteinExistence type="predicted"/>
<organism evidence="1 2">
    <name type="scientific">Colletotrichum tofieldiae</name>
    <dbReference type="NCBI Taxonomy" id="708197"/>
    <lineage>
        <taxon>Eukaryota</taxon>
        <taxon>Fungi</taxon>
        <taxon>Dikarya</taxon>
        <taxon>Ascomycota</taxon>
        <taxon>Pezizomycotina</taxon>
        <taxon>Sordariomycetes</taxon>
        <taxon>Hypocreomycetidae</taxon>
        <taxon>Glomerellales</taxon>
        <taxon>Glomerellaceae</taxon>
        <taxon>Colletotrichum</taxon>
        <taxon>Colletotrichum spaethianum species complex</taxon>
    </lineage>
</organism>
<evidence type="ECO:0000313" key="1">
    <source>
        <dbReference type="EMBL" id="KZL74339.1"/>
    </source>
</evidence>
<dbReference type="Proteomes" id="UP000076552">
    <property type="component" value="Unassembled WGS sequence"/>
</dbReference>
<keyword evidence="2" id="KW-1185">Reference proteome</keyword>
<reference evidence="1 2" key="1">
    <citation type="submission" date="2015-06" db="EMBL/GenBank/DDBJ databases">
        <title>Survival trade-offs in plant roots during colonization by closely related pathogenic and mutualistic fungi.</title>
        <authorList>
            <person name="Hacquard S."/>
            <person name="Kracher B."/>
            <person name="Hiruma K."/>
            <person name="Weinman A."/>
            <person name="Muench P."/>
            <person name="Garrido Oter R."/>
            <person name="Ver Loren van Themaat E."/>
            <person name="Dallerey J.-F."/>
            <person name="Damm U."/>
            <person name="Henrissat B."/>
            <person name="Lespinet O."/>
            <person name="Thon M."/>
            <person name="Kemen E."/>
            <person name="McHardy A.C."/>
            <person name="Schulze-Lefert P."/>
            <person name="O'Connell R.J."/>
        </authorList>
    </citation>
    <scope>NUCLEOTIDE SEQUENCE [LARGE SCALE GENOMIC DNA]</scope>
    <source>
        <strain evidence="1 2">0861</strain>
    </source>
</reference>
<protein>
    <submittedName>
        <fullName evidence="1">Uncharacterized protein</fullName>
    </submittedName>
</protein>
<dbReference type="EMBL" id="LFIV01000033">
    <property type="protein sequence ID" value="KZL74339.1"/>
    <property type="molecule type" value="Genomic_DNA"/>
</dbReference>
<dbReference type="AlphaFoldDB" id="A0A166V9W5"/>
<comment type="caution">
    <text evidence="1">The sequence shown here is derived from an EMBL/GenBank/DDBJ whole genome shotgun (WGS) entry which is preliminary data.</text>
</comment>
<sequence>LESLLLDPADRARGARDAGRRVLSATTILRSTLRRAHAPTAYTALRESTAHSESCYLRSQQILIQIPNCSNLRGKSFLRTSQPKMLSNKLNNTMDIKSSDFQATYDQRNLCSIGFVVFDATTSLPVALKLMIPAFGLFKSISSTAPGWFNDQTVSTVTMPWTILHLGPIGDAMCASKTSTRMRRIHTPAQGL</sequence>